<organism evidence="1 2">
    <name type="scientific">Ureibacillus xyleni</name>
    <dbReference type="NCBI Taxonomy" id="614648"/>
    <lineage>
        <taxon>Bacteria</taxon>
        <taxon>Bacillati</taxon>
        <taxon>Bacillota</taxon>
        <taxon>Bacilli</taxon>
        <taxon>Bacillales</taxon>
        <taxon>Caryophanaceae</taxon>
        <taxon>Ureibacillus</taxon>
    </lineage>
</organism>
<evidence type="ECO:0000313" key="1">
    <source>
        <dbReference type="EMBL" id="SOC23137.1"/>
    </source>
</evidence>
<reference evidence="2" key="1">
    <citation type="submission" date="2017-08" db="EMBL/GenBank/DDBJ databases">
        <authorList>
            <person name="Varghese N."/>
            <person name="Submissions S."/>
        </authorList>
    </citation>
    <scope>NUCLEOTIDE SEQUENCE [LARGE SCALE GENOMIC DNA]</scope>
    <source>
        <strain evidence="2">JC22</strain>
    </source>
</reference>
<name>A0A285TKR0_9BACL</name>
<evidence type="ECO:0000313" key="2">
    <source>
        <dbReference type="Proteomes" id="UP000219636"/>
    </source>
</evidence>
<sequence>MTICIRQAIPEDAKYVAPLIYEAIGKIANRLTGQSDYNKIIFELEGLFIRTDNRHSYINTYVAENIEKTAILGILVLYSGKDGRKLDNSLQQWLKEKHAPVTTIEAEAHPDEFYVDTICVH</sequence>
<dbReference type="AlphaFoldDB" id="A0A285TKR0"/>
<dbReference type="RefSeq" id="WP_337189424.1">
    <property type="nucleotide sequence ID" value="NZ_OBMQ01000015.1"/>
</dbReference>
<keyword evidence="2" id="KW-1185">Reference proteome</keyword>
<proteinExistence type="predicted"/>
<gene>
    <name evidence="1" type="ORF">SAMN05880501_11514</name>
</gene>
<dbReference type="Proteomes" id="UP000219636">
    <property type="component" value="Unassembled WGS sequence"/>
</dbReference>
<dbReference type="EMBL" id="OBMQ01000015">
    <property type="protein sequence ID" value="SOC23137.1"/>
    <property type="molecule type" value="Genomic_DNA"/>
</dbReference>
<dbReference type="Gene3D" id="3.40.630.30">
    <property type="match status" value="1"/>
</dbReference>
<accession>A0A285TKR0</accession>
<protein>
    <submittedName>
        <fullName evidence="1">Uncharacterized protein</fullName>
    </submittedName>
</protein>